<dbReference type="EC" id="3.6.4.12" evidence="3"/>
<dbReference type="SUPFAM" id="SSF52540">
    <property type="entry name" value="P-loop containing nucleoside triphosphate hydrolases"/>
    <property type="match status" value="2"/>
</dbReference>
<evidence type="ECO:0000259" key="12">
    <source>
        <dbReference type="PROSITE" id="PS51192"/>
    </source>
</evidence>
<keyword evidence="4" id="KW-0547">Nucleotide-binding</keyword>
<feature type="compositionally biased region" description="Basic and acidic residues" evidence="11">
    <location>
        <begin position="396"/>
        <end position="406"/>
    </location>
</feature>
<dbReference type="SMART" id="SM00490">
    <property type="entry name" value="HELICc"/>
    <property type="match status" value="1"/>
</dbReference>
<evidence type="ECO:0000256" key="1">
    <source>
        <dbReference type="ARBA" id="ARBA00004123"/>
    </source>
</evidence>
<name>A0A9W8MZ75_9AGAR</name>
<evidence type="ECO:0000256" key="8">
    <source>
        <dbReference type="ARBA" id="ARBA00022853"/>
    </source>
</evidence>
<feature type="region of interest" description="Disordered" evidence="11">
    <location>
        <begin position="338"/>
        <end position="406"/>
    </location>
</feature>
<dbReference type="GO" id="GO:0005634">
    <property type="term" value="C:nucleus"/>
    <property type="evidence" value="ECO:0007669"/>
    <property type="project" value="UniProtKB-SubCell"/>
</dbReference>
<feature type="compositionally biased region" description="Basic and acidic residues" evidence="11">
    <location>
        <begin position="151"/>
        <end position="163"/>
    </location>
</feature>
<keyword evidence="7" id="KW-0067">ATP-binding</keyword>
<feature type="region of interest" description="Disordered" evidence="11">
    <location>
        <begin position="826"/>
        <end position="849"/>
    </location>
</feature>
<dbReference type="OrthoDB" id="5857104at2759"/>
<dbReference type="Gene3D" id="3.40.50.10810">
    <property type="entry name" value="Tandem AAA-ATPase domain"/>
    <property type="match status" value="1"/>
</dbReference>
<dbReference type="PROSITE" id="PS51194">
    <property type="entry name" value="HELICASE_CTER"/>
    <property type="match status" value="1"/>
</dbReference>
<evidence type="ECO:0000259" key="13">
    <source>
        <dbReference type="PROSITE" id="PS51194"/>
    </source>
</evidence>
<dbReference type="PROSITE" id="PS51192">
    <property type="entry name" value="HELICASE_ATP_BIND_1"/>
    <property type="match status" value="1"/>
</dbReference>
<dbReference type="CDD" id="cd18793">
    <property type="entry name" value="SF2_C_SNF"/>
    <property type="match status" value="1"/>
</dbReference>
<evidence type="ECO:0000256" key="10">
    <source>
        <dbReference type="ARBA" id="ARBA00023242"/>
    </source>
</evidence>
<evidence type="ECO:0000256" key="4">
    <source>
        <dbReference type="ARBA" id="ARBA00022741"/>
    </source>
</evidence>
<evidence type="ECO:0000256" key="5">
    <source>
        <dbReference type="ARBA" id="ARBA00022801"/>
    </source>
</evidence>
<dbReference type="GO" id="GO:0003678">
    <property type="term" value="F:DNA helicase activity"/>
    <property type="evidence" value="ECO:0007669"/>
    <property type="project" value="UniProtKB-EC"/>
</dbReference>
<dbReference type="Pfam" id="PF00271">
    <property type="entry name" value="Helicase_C"/>
    <property type="match status" value="1"/>
</dbReference>
<dbReference type="Gene3D" id="3.40.50.300">
    <property type="entry name" value="P-loop containing nucleotide triphosphate hydrolases"/>
    <property type="match status" value="1"/>
</dbReference>
<evidence type="ECO:0000256" key="2">
    <source>
        <dbReference type="ARBA" id="ARBA00007025"/>
    </source>
</evidence>
<comment type="caution">
    <text evidence="14">The sequence shown here is derived from an EMBL/GenBank/DDBJ whole genome shotgun (WGS) entry which is preliminary data.</text>
</comment>
<dbReference type="InterPro" id="IPR014001">
    <property type="entry name" value="Helicase_ATP-bd"/>
</dbReference>
<dbReference type="AlphaFoldDB" id="A0A9W8MZ75"/>
<dbReference type="GO" id="GO:0005694">
    <property type="term" value="C:chromosome"/>
    <property type="evidence" value="ECO:0007669"/>
    <property type="project" value="UniProtKB-ARBA"/>
</dbReference>
<evidence type="ECO:0000256" key="11">
    <source>
        <dbReference type="SAM" id="MobiDB-lite"/>
    </source>
</evidence>
<dbReference type="InterPro" id="IPR000330">
    <property type="entry name" value="SNF2_N"/>
</dbReference>
<proteinExistence type="inferred from homology"/>
<dbReference type="InterPro" id="IPR027417">
    <property type="entry name" value="P-loop_NTPase"/>
</dbReference>
<feature type="region of interest" description="Disordered" evidence="11">
    <location>
        <begin position="206"/>
        <end position="300"/>
    </location>
</feature>
<organism evidence="14 15">
    <name type="scientific">Agrocybe chaxingu</name>
    <dbReference type="NCBI Taxonomy" id="84603"/>
    <lineage>
        <taxon>Eukaryota</taxon>
        <taxon>Fungi</taxon>
        <taxon>Dikarya</taxon>
        <taxon>Basidiomycota</taxon>
        <taxon>Agaricomycotina</taxon>
        <taxon>Agaricomycetes</taxon>
        <taxon>Agaricomycetidae</taxon>
        <taxon>Agaricales</taxon>
        <taxon>Agaricineae</taxon>
        <taxon>Strophariaceae</taxon>
        <taxon>Agrocybe</taxon>
    </lineage>
</organism>
<keyword evidence="9" id="KW-0238">DNA-binding</keyword>
<dbReference type="GO" id="GO:0005524">
    <property type="term" value="F:ATP binding"/>
    <property type="evidence" value="ECO:0007669"/>
    <property type="project" value="UniProtKB-KW"/>
</dbReference>
<feature type="compositionally biased region" description="Basic residues" evidence="11">
    <location>
        <begin position="371"/>
        <end position="380"/>
    </location>
</feature>
<evidence type="ECO:0000256" key="3">
    <source>
        <dbReference type="ARBA" id="ARBA00012551"/>
    </source>
</evidence>
<dbReference type="GO" id="GO:0016787">
    <property type="term" value="F:hydrolase activity"/>
    <property type="evidence" value="ECO:0007669"/>
    <property type="project" value="UniProtKB-KW"/>
</dbReference>
<sequence>MISATESTADNKRQVLEQLRFSKNSRENRIQASSLLPATPLESSSRSQYPTPPPQSRDATVPSRFFPSTPSALGNVLVPNSSPTSYEDTTTRPYQPYNHLRSHDVASMSGSFYNGGWMQSRGNFMVDPLSAPSGFVSHGASSNASLRRQWNGDEHFNHDDGPPRKKVNRGPSADAFAVPESPPSPAIQRIGNRRTVQMIGGDALSLSSDESFTDSSRNGAGPSKPRLTKTRPSPSPESQLMSEPPSDREFISFKMTHPLESAARIQAAWTQSGGDMKKATSFLSDPAWSPTPTVKSPEKDHLGKVKEIEEASKAQRAAVKEKGKKSLIYANRPVLEAKIPSTPPASKPVIDFTAPSPGVPASPLTPAIRGPQRKRSKKLVIHSDSESGADDESDDDRGSKRSRSETSYEMRALEYLNSSGADALQELTGCTPEQAEVIISLRPFESGDDIRNKLGQGKKKKAGPTGISPRMFEDCTEMLKGYGSVDNVLEDCEKIGASLRATISSWSQSNVQSNENKEDGAISLLSLASLKSRNAKNYLTTQPKLLSDTVTLKEYQLLGVNWLNLLYCSNLSCILADEMGLGKTIQVISFLAYLKETGNKGPNLIVVPSSTLENWCREFSKFAPSISVQTYYADKKERPMLRQTLVDTQRSNKRPEGWEVLITTYNLAQGDDRDRKFFRKIDWNCCVYDEGHVLKNFQSQRYQSLLKFGSNWRLLLTGTPLQNNLQELVSLLNFILPDKFADSMEDLRAIFKVKGDTKVSLLSQERISRAKKMMTPFVLRRRKDQVLKDLPNKTERIEWCDMTELQRTIYRETLQRSRKIVLEPKSEEPNGVGGIKPSKKTKAGARAKDKQYAENSSNVLMDLRKAASHPMLFRMRFTDETLTGITKQLLKEPDFSSRGALFEHVKEDMSVMTDAELQIFSCYVDAGKVKVLLKLVEQYQGEDRKILIFSQFTQILDILQAVLKYHDVKFLVLTGSTPVDIRQTLVDEFTEDDSIPIFLLSTKAGGMGINLTAASVVIMFDQDFNPHNDRQAQDRAYRIGQKRDVEVVKLISRGTIEEDMLRLGETKLALDEAVAGDSDGGEKEDGAPERAMRTSLMNVLRRQLENEQSDDSPDPS</sequence>
<feature type="region of interest" description="Disordered" evidence="11">
    <location>
        <begin position="151"/>
        <end position="192"/>
    </location>
</feature>
<feature type="compositionally biased region" description="Polar residues" evidence="11">
    <location>
        <begin position="66"/>
        <end position="93"/>
    </location>
</feature>
<dbReference type="InterPro" id="IPR049730">
    <property type="entry name" value="SNF2/RAD54-like_C"/>
</dbReference>
<comment type="similarity">
    <text evidence="2">Belongs to the SNF2/RAD54 helicase family.</text>
</comment>
<protein>
    <recommendedName>
        <fullName evidence="3">DNA helicase</fullName>
        <ecNumber evidence="3">3.6.4.12</ecNumber>
    </recommendedName>
</protein>
<feature type="compositionally biased region" description="Polar residues" evidence="11">
    <location>
        <begin position="230"/>
        <end position="241"/>
    </location>
</feature>
<reference evidence="14" key="1">
    <citation type="submission" date="2022-07" db="EMBL/GenBank/DDBJ databases">
        <title>Genome Sequence of Agrocybe chaxingu.</title>
        <authorList>
            <person name="Buettner E."/>
        </authorList>
    </citation>
    <scope>NUCLEOTIDE SEQUENCE</scope>
    <source>
        <strain evidence="14">MP-N11</strain>
    </source>
</reference>
<dbReference type="Proteomes" id="UP001148786">
    <property type="component" value="Unassembled WGS sequence"/>
</dbReference>
<dbReference type="GO" id="GO:0140658">
    <property type="term" value="F:ATP-dependent chromatin remodeler activity"/>
    <property type="evidence" value="ECO:0007669"/>
    <property type="project" value="UniProtKB-ARBA"/>
</dbReference>
<keyword evidence="6" id="KW-0347">Helicase</keyword>
<dbReference type="EMBL" id="JANKHO010000105">
    <property type="protein sequence ID" value="KAJ3515249.1"/>
    <property type="molecule type" value="Genomic_DNA"/>
</dbReference>
<evidence type="ECO:0000256" key="7">
    <source>
        <dbReference type="ARBA" id="ARBA00022840"/>
    </source>
</evidence>
<feature type="domain" description="Helicase C-terminal" evidence="13">
    <location>
        <begin position="931"/>
        <end position="1086"/>
    </location>
</feature>
<keyword evidence="10" id="KW-0539">Nucleus</keyword>
<evidence type="ECO:0000256" key="9">
    <source>
        <dbReference type="ARBA" id="ARBA00023125"/>
    </source>
</evidence>
<feature type="compositionally biased region" description="Low complexity" evidence="11">
    <location>
        <begin position="206"/>
        <end position="216"/>
    </location>
</feature>
<evidence type="ECO:0000256" key="6">
    <source>
        <dbReference type="ARBA" id="ARBA00022806"/>
    </source>
</evidence>
<comment type="subcellular location">
    <subcellularLocation>
        <location evidence="1">Nucleus</location>
    </subcellularLocation>
</comment>
<evidence type="ECO:0000313" key="14">
    <source>
        <dbReference type="EMBL" id="KAJ3515249.1"/>
    </source>
</evidence>
<dbReference type="Pfam" id="PF00176">
    <property type="entry name" value="SNF2-rel_dom"/>
    <property type="match status" value="1"/>
</dbReference>
<keyword evidence="5" id="KW-0378">Hydrolase</keyword>
<dbReference type="InterPro" id="IPR038718">
    <property type="entry name" value="SNF2-like_sf"/>
</dbReference>
<dbReference type="SMART" id="SM00487">
    <property type="entry name" value="DEXDc"/>
    <property type="match status" value="1"/>
</dbReference>
<feature type="domain" description="Helicase ATP-binding" evidence="12">
    <location>
        <begin position="564"/>
        <end position="738"/>
    </location>
</feature>
<feature type="compositionally biased region" description="Polar residues" evidence="11">
    <location>
        <begin position="30"/>
        <end position="49"/>
    </location>
</feature>
<dbReference type="GO" id="GO:0003677">
    <property type="term" value="F:DNA binding"/>
    <property type="evidence" value="ECO:0007669"/>
    <property type="project" value="UniProtKB-KW"/>
</dbReference>
<keyword evidence="15" id="KW-1185">Reference proteome</keyword>
<gene>
    <name evidence="14" type="ORF">NLJ89_g1876</name>
</gene>
<feature type="region of interest" description="Disordered" evidence="11">
    <location>
        <begin position="1"/>
        <end position="97"/>
    </location>
</feature>
<dbReference type="SUPFAM" id="SSF81585">
    <property type="entry name" value="PsbU/PolX domain-like"/>
    <property type="match status" value="1"/>
</dbReference>
<keyword evidence="8" id="KW-0156">Chromatin regulator</keyword>
<dbReference type="InterPro" id="IPR001650">
    <property type="entry name" value="Helicase_C-like"/>
</dbReference>
<accession>A0A9W8MZ75</accession>
<dbReference type="FunFam" id="3.40.50.10810:FF:000014">
    <property type="entry name" value="SWI/SNF-related matrix-associated actin-dependent regulator of chromatin subfamily A containing DEAD/H box 1"/>
    <property type="match status" value="1"/>
</dbReference>
<dbReference type="PANTHER" id="PTHR10799">
    <property type="entry name" value="SNF2/RAD54 HELICASE FAMILY"/>
    <property type="match status" value="1"/>
</dbReference>
<evidence type="ECO:0000313" key="15">
    <source>
        <dbReference type="Proteomes" id="UP001148786"/>
    </source>
</evidence>